<reference evidence="1 2" key="1">
    <citation type="submission" date="2007-03" db="EMBL/GenBank/DDBJ databases">
        <authorList>
            <person name="Stal L."/>
            <person name="Ferriera S."/>
            <person name="Johnson J."/>
            <person name="Kravitz S."/>
            <person name="Beeson K."/>
            <person name="Sutton G."/>
            <person name="Rogers Y.-H."/>
            <person name="Friedman R."/>
            <person name="Frazier M."/>
            <person name="Venter J.C."/>
        </authorList>
    </citation>
    <scope>NUCLEOTIDE SEQUENCE [LARGE SCALE GENOMIC DNA]</scope>
    <source>
        <strain evidence="1 2">CCY0110</strain>
    </source>
</reference>
<gene>
    <name evidence="1" type="ORF">CY0110_00865</name>
</gene>
<name>A3IZP0_9CHRO</name>
<keyword evidence="2" id="KW-1185">Reference proteome</keyword>
<protein>
    <submittedName>
        <fullName evidence="1">Uncharacterized protein</fullName>
    </submittedName>
</protein>
<dbReference type="eggNOG" id="COG1061">
    <property type="taxonomic scope" value="Bacteria"/>
</dbReference>
<dbReference type="OrthoDB" id="473036at2"/>
<accession>A3IZP0</accession>
<dbReference type="Proteomes" id="UP000003781">
    <property type="component" value="Unassembled WGS sequence"/>
</dbReference>
<organism evidence="1 2">
    <name type="scientific">Crocosphaera chwakensis CCY0110</name>
    <dbReference type="NCBI Taxonomy" id="391612"/>
    <lineage>
        <taxon>Bacteria</taxon>
        <taxon>Bacillati</taxon>
        <taxon>Cyanobacteriota</taxon>
        <taxon>Cyanophyceae</taxon>
        <taxon>Oscillatoriophycideae</taxon>
        <taxon>Chroococcales</taxon>
        <taxon>Aphanothecaceae</taxon>
        <taxon>Crocosphaera</taxon>
        <taxon>Crocosphaera chwakensis</taxon>
    </lineage>
</organism>
<comment type="caution">
    <text evidence="1">The sequence shown here is derived from an EMBL/GenBank/DDBJ whole genome shotgun (WGS) entry which is preliminary data.</text>
</comment>
<evidence type="ECO:0000313" key="2">
    <source>
        <dbReference type="Proteomes" id="UP000003781"/>
    </source>
</evidence>
<dbReference type="RefSeq" id="WP_008278855.1">
    <property type="nucleotide sequence ID" value="NZ_AAXW01000111.1"/>
</dbReference>
<dbReference type="EMBL" id="AAXW01000111">
    <property type="protein sequence ID" value="EAZ88060.1"/>
    <property type="molecule type" value="Genomic_DNA"/>
</dbReference>
<dbReference type="AlphaFoldDB" id="A3IZP0"/>
<evidence type="ECO:0000313" key="1">
    <source>
        <dbReference type="EMBL" id="EAZ88060.1"/>
    </source>
</evidence>
<proteinExistence type="predicted"/>
<sequence>MRRYGTEDISPEIVKKDDEGWFGKLTLHYYLTTGKPFLKERDKEKVEKLTKNSPGKGFTPDVNKALLSAQIMAMERINIKQFFDPDKVFTHDNLREWFELICQPVNRQQIKEYLNMSINPERDTPVGVGQRLLMSLFGIQLTCIGQRRVNGKRIREYKMMSLNPDERMSIFARWFERDSARCHTLPINTIEQEVCA</sequence>